<keyword evidence="4 7" id="KW-0694">RNA-binding</keyword>
<dbReference type="PROSITE" id="PS51689">
    <property type="entry name" value="SAM_RNA_A_N6_MT"/>
    <property type="match status" value="1"/>
</dbReference>
<dbReference type="SUPFAM" id="SSF53335">
    <property type="entry name" value="S-adenosyl-L-methionine-dependent methyltransferases"/>
    <property type="match status" value="1"/>
</dbReference>
<name>A0A3P7LIH6_DIBLA</name>
<evidence type="ECO:0000256" key="5">
    <source>
        <dbReference type="ARBA" id="ARBA00035020"/>
    </source>
</evidence>
<evidence type="ECO:0000256" key="6">
    <source>
        <dbReference type="ARBA" id="ARBA00046134"/>
    </source>
</evidence>
<gene>
    <name evidence="10" type="ORF">DILT_LOCUS12526</name>
</gene>
<evidence type="ECO:0000256" key="3">
    <source>
        <dbReference type="ARBA" id="ARBA00022691"/>
    </source>
</evidence>
<evidence type="ECO:0000313" key="11">
    <source>
        <dbReference type="Proteomes" id="UP000281553"/>
    </source>
</evidence>
<feature type="domain" description="Ribosomal RNA adenine methylase transferase N-terminal" evidence="9">
    <location>
        <begin position="2"/>
        <end position="113"/>
    </location>
</feature>
<dbReference type="InterPro" id="IPR020598">
    <property type="entry name" value="rRNA_Ade_methylase_Trfase_N"/>
</dbReference>
<evidence type="ECO:0000256" key="2">
    <source>
        <dbReference type="ARBA" id="ARBA00022679"/>
    </source>
</evidence>
<accession>A0A3P7LIH6</accession>
<keyword evidence="8" id="KW-0698">rRNA processing</keyword>
<keyword evidence="11" id="KW-1185">Reference proteome</keyword>
<feature type="binding site" evidence="7">
    <location>
        <position position="38"/>
    </location>
    <ligand>
        <name>S-adenosyl-L-methionine</name>
        <dbReference type="ChEBI" id="CHEBI:59789"/>
    </ligand>
</feature>
<keyword evidence="3 7" id="KW-0949">S-adenosyl-L-methionine</keyword>
<evidence type="ECO:0000256" key="8">
    <source>
        <dbReference type="RuleBase" id="RU362106"/>
    </source>
</evidence>
<dbReference type="PANTHER" id="PTHR11727">
    <property type="entry name" value="DIMETHYLADENOSINE TRANSFERASE"/>
    <property type="match status" value="1"/>
</dbReference>
<comment type="subunit">
    <text evidence="5">Part of the small subunit (SSU) processome, composed of more than 70 proteins and the RNA chaperone small nucleolar RNA (snoRNA) U3.</text>
</comment>
<feature type="binding site" evidence="7">
    <location>
        <position position="1"/>
    </location>
    <ligand>
        <name>S-adenosyl-L-methionine</name>
        <dbReference type="ChEBI" id="CHEBI:59789"/>
    </ligand>
</feature>
<reference evidence="10 11" key="1">
    <citation type="submission" date="2018-11" db="EMBL/GenBank/DDBJ databases">
        <authorList>
            <consortium name="Pathogen Informatics"/>
        </authorList>
    </citation>
    <scope>NUCLEOTIDE SEQUENCE [LARGE SCALE GENOMIC DNA]</scope>
</reference>
<comment type="similarity">
    <text evidence="7 8">Belongs to the class I-like SAM-binding methyltransferase superfamily. rRNA adenine N(6)-methyltransferase family.</text>
</comment>
<feature type="binding site" evidence="7">
    <location>
        <position position="22"/>
    </location>
    <ligand>
        <name>S-adenosyl-L-methionine</name>
        <dbReference type="ChEBI" id="CHEBI:59789"/>
    </ligand>
</feature>
<evidence type="ECO:0000256" key="4">
    <source>
        <dbReference type="ARBA" id="ARBA00022884"/>
    </source>
</evidence>
<dbReference type="GO" id="GO:0000179">
    <property type="term" value="F:rRNA (adenine-N6,N6-)-dimethyltransferase activity"/>
    <property type="evidence" value="ECO:0007669"/>
    <property type="project" value="UniProtKB-UniRule"/>
</dbReference>
<comment type="function">
    <text evidence="6">Specifically dimethylates two adjacent adenosines in the loop of a conserved hairpin near the 3'-end of 18S rRNA in the 40S particle. Involved in the pre-rRNA processing steps leading to small-subunit rRNA production independently of its RNA-modifying catalytic activity. Part of the small subunit (SSU) processome, first precursor of the small eukaryotic ribosomal subunit. During the assembly of the SSU processome in the nucleolus, many ribosome biogenesis factors, an RNA chaperone and ribosomal proteins associate with the nascent pre-rRNA and work in concert to generate RNA folding, modifications, rearrangements and cleavage as well as targeted degradation of pre-ribosomal RNA by the RNA exosome.</text>
</comment>
<dbReference type="PANTHER" id="PTHR11727:SF7">
    <property type="entry name" value="DIMETHYLADENOSINE TRANSFERASE-RELATED"/>
    <property type="match status" value="1"/>
</dbReference>
<proteinExistence type="inferred from homology"/>
<protein>
    <recommendedName>
        <fullName evidence="8">rRNA adenine N(6)-methyltransferase</fullName>
        <ecNumber evidence="8">2.1.1.-</ecNumber>
    </recommendedName>
</protein>
<organism evidence="10 11">
    <name type="scientific">Dibothriocephalus latus</name>
    <name type="common">Fish tapeworm</name>
    <name type="synonym">Diphyllobothrium latum</name>
    <dbReference type="NCBI Taxonomy" id="60516"/>
    <lineage>
        <taxon>Eukaryota</taxon>
        <taxon>Metazoa</taxon>
        <taxon>Spiralia</taxon>
        <taxon>Lophotrochozoa</taxon>
        <taxon>Platyhelminthes</taxon>
        <taxon>Cestoda</taxon>
        <taxon>Eucestoda</taxon>
        <taxon>Diphyllobothriidea</taxon>
        <taxon>Diphyllobothriidae</taxon>
        <taxon>Dibothriocephalus</taxon>
    </lineage>
</organism>
<keyword evidence="2 7" id="KW-0808">Transferase</keyword>
<dbReference type="EMBL" id="UYRU01066757">
    <property type="protein sequence ID" value="VDN16695.1"/>
    <property type="molecule type" value="Genomic_DNA"/>
</dbReference>
<dbReference type="OrthoDB" id="74991at2759"/>
<dbReference type="AlphaFoldDB" id="A0A3P7LIH6"/>
<dbReference type="InterPro" id="IPR029063">
    <property type="entry name" value="SAM-dependent_MTases_sf"/>
</dbReference>
<dbReference type="Pfam" id="PF00398">
    <property type="entry name" value="RrnaAD"/>
    <property type="match status" value="1"/>
</dbReference>
<evidence type="ECO:0000313" key="10">
    <source>
        <dbReference type="EMBL" id="VDN16695.1"/>
    </source>
</evidence>
<comment type="caution">
    <text evidence="7">Lacks conserved residue(s) required for the propagation of feature annotation.</text>
</comment>
<dbReference type="Gene3D" id="3.40.50.150">
    <property type="entry name" value="Vaccinia Virus protein VP39"/>
    <property type="match status" value="1"/>
</dbReference>
<evidence type="ECO:0000256" key="1">
    <source>
        <dbReference type="ARBA" id="ARBA00022603"/>
    </source>
</evidence>
<dbReference type="Proteomes" id="UP000281553">
    <property type="component" value="Unassembled WGS sequence"/>
</dbReference>
<dbReference type="EC" id="2.1.1.-" evidence="8"/>
<evidence type="ECO:0000259" key="9">
    <source>
        <dbReference type="SMART" id="SM00650"/>
    </source>
</evidence>
<dbReference type="SMART" id="SM00650">
    <property type="entry name" value="rADc"/>
    <property type="match status" value="1"/>
</dbReference>
<dbReference type="InterPro" id="IPR001737">
    <property type="entry name" value="KsgA/Erm"/>
</dbReference>
<evidence type="ECO:0000256" key="7">
    <source>
        <dbReference type="PROSITE-ProRule" id="PRU01026"/>
    </source>
</evidence>
<dbReference type="GO" id="GO:0003723">
    <property type="term" value="F:RNA binding"/>
    <property type="evidence" value="ECO:0007669"/>
    <property type="project" value="UniProtKB-UniRule"/>
</dbReference>
<keyword evidence="1 7" id="KW-0489">Methyltransferase</keyword>
<sequence>MLSEKAVMTLPLRNKLEIIVGDVIKATKWPKFDLCVANLPYQISSPFIGRLISAENHFRAAVVMLQKEFADRLLAAPGSKIYCRLSANAQFHFKIAQLIKSLQAAFIDLKVVGQCAQQCVLKPSVSLALGVDGTDGLRSNCYDWTETGRAEAHQCAF</sequence>